<dbReference type="PANTHER" id="PTHR11709">
    <property type="entry name" value="MULTI-COPPER OXIDASE"/>
    <property type="match status" value="1"/>
</dbReference>
<feature type="domain" description="Plastocyanin-like" evidence="5">
    <location>
        <begin position="64"/>
        <end position="182"/>
    </location>
</feature>
<comment type="caution">
    <text evidence="6">The sequence shown here is derived from an EMBL/GenBank/DDBJ whole genome shotgun (WGS) entry which is preliminary data.</text>
</comment>
<dbReference type="CDD" id="cd13900">
    <property type="entry name" value="CuRO_3_Tth-MCO_like"/>
    <property type="match status" value="1"/>
</dbReference>
<dbReference type="EMBL" id="AZHX01001218">
    <property type="protein sequence ID" value="ETX04448.1"/>
    <property type="molecule type" value="Genomic_DNA"/>
</dbReference>
<dbReference type="InterPro" id="IPR011707">
    <property type="entry name" value="Cu-oxidase-like_N"/>
</dbReference>
<dbReference type="Proteomes" id="UP000019140">
    <property type="component" value="Unassembled WGS sequence"/>
</dbReference>
<keyword evidence="2" id="KW-0560">Oxidoreductase</keyword>
<dbReference type="CDD" id="cd13853">
    <property type="entry name" value="CuRO_1_Tth-MCO_like"/>
    <property type="match status" value="1"/>
</dbReference>
<keyword evidence="3" id="KW-0732">Signal</keyword>
<feature type="signal peptide" evidence="3">
    <location>
        <begin position="1"/>
        <end position="15"/>
    </location>
</feature>
<organism evidence="6 7">
    <name type="scientific">Candidatus Entotheonella gemina</name>
    <dbReference type="NCBI Taxonomy" id="1429439"/>
    <lineage>
        <taxon>Bacteria</taxon>
        <taxon>Pseudomonadati</taxon>
        <taxon>Nitrospinota/Tectimicrobiota group</taxon>
        <taxon>Candidatus Tectimicrobiota</taxon>
        <taxon>Candidatus Entotheonellia</taxon>
        <taxon>Candidatus Entotheonellales</taxon>
        <taxon>Candidatus Entotheonellaceae</taxon>
        <taxon>Candidatus Entotheonella</taxon>
    </lineage>
</organism>
<evidence type="ECO:0000313" key="6">
    <source>
        <dbReference type="EMBL" id="ETX04448.1"/>
    </source>
</evidence>
<evidence type="ECO:0000259" key="4">
    <source>
        <dbReference type="Pfam" id="PF07731"/>
    </source>
</evidence>
<dbReference type="PANTHER" id="PTHR11709:SF518">
    <property type="entry name" value="MULTICOPPER OXIDASE"/>
    <property type="match status" value="1"/>
</dbReference>
<keyword evidence="1" id="KW-0479">Metal-binding</keyword>
<dbReference type="SUPFAM" id="SSF49503">
    <property type="entry name" value="Cupredoxins"/>
    <property type="match status" value="3"/>
</dbReference>
<dbReference type="InterPro" id="IPR002355">
    <property type="entry name" value="Cu_oxidase_Cu_BS"/>
</dbReference>
<dbReference type="GO" id="GO:0005507">
    <property type="term" value="F:copper ion binding"/>
    <property type="evidence" value="ECO:0007669"/>
    <property type="project" value="InterPro"/>
</dbReference>
<name>W4M2Q9_9BACT</name>
<evidence type="ECO:0000256" key="2">
    <source>
        <dbReference type="ARBA" id="ARBA00023002"/>
    </source>
</evidence>
<keyword evidence="7" id="KW-1185">Reference proteome</keyword>
<dbReference type="InterPro" id="IPR011706">
    <property type="entry name" value="Cu-oxidase_C"/>
</dbReference>
<dbReference type="Pfam" id="PF07732">
    <property type="entry name" value="Cu-oxidase_3"/>
    <property type="match status" value="1"/>
</dbReference>
<dbReference type="HOGENOM" id="CLU_009100_3_1_7"/>
<dbReference type="PATRIC" id="fig|1429439.4.peg.4877"/>
<dbReference type="InterPro" id="IPR008972">
    <property type="entry name" value="Cupredoxin"/>
</dbReference>
<dbReference type="Pfam" id="PF07731">
    <property type="entry name" value="Cu-oxidase_2"/>
    <property type="match status" value="1"/>
</dbReference>
<proteinExistence type="predicted"/>
<dbReference type="PROSITE" id="PS00080">
    <property type="entry name" value="MULTICOPPER_OXIDASE2"/>
    <property type="match status" value="1"/>
</dbReference>
<gene>
    <name evidence="6" type="ORF">ETSY2_28735</name>
</gene>
<feature type="domain" description="Plastocyanin-like" evidence="4">
    <location>
        <begin position="435"/>
        <end position="544"/>
    </location>
</feature>
<dbReference type="Gene3D" id="2.60.40.420">
    <property type="entry name" value="Cupredoxins - blue copper proteins"/>
    <property type="match status" value="3"/>
</dbReference>
<accession>W4M2Q9</accession>
<feature type="chain" id="PRO_5013085031" description="Multicopper oxidase" evidence="3">
    <location>
        <begin position="16"/>
        <end position="549"/>
    </location>
</feature>
<evidence type="ECO:0000259" key="5">
    <source>
        <dbReference type="Pfam" id="PF07732"/>
    </source>
</evidence>
<evidence type="ECO:0008006" key="8">
    <source>
        <dbReference type="Google" id="ProtNLM"/>
    </source>
</evidence>
<sequence>MLAFMLAFALGSAEAQPTCNLCNEPTRAWMEPQVISSSGGVLNYTLEAKFVESAFGGIMLRHRSYNGLLTGPTFRFKAGDTLNILLKNNLPVATDRSKKFNVTNLHTHGFHVSPKCDPDNLTGPWNWCSDNVLITIEPQTEVQFKFELPEDHPPGTHWYHPHHHGATAVQVTSGMSGALLLEGNVDVMLRERDISERLFVFQQIQYNRETREVSTCYDFGDCELLTDDFGSNVFDPTDPSNPLTFIVNTSINGVLKPLISLRPGQIERWRFIHAGIKGALNVTLVPAKRGQCNADYNLEKEALPLNEFAADGITMGRIAKRSLVPLFPGYRSDVLVQINEPGVYCLLDYESTPGTLNLFGKAEVRQVLAMVVVNSMRPVEMEMPTSDDFKPLAPYASLCGPETKINARQAVTFAKGWSPTGGPESFFNVNGVVFPHHVTPTTPRLKLKLNNTDEWTLMSGVDNHPFHIHQNPFEVCGIIDINTDQPPARFADGTPAFDGPIWRDTLIVPLWQRITMRTHYKEFTGAFVQHCHILTHEDLGMMQLIEIEP</sequence>
<reference evidence="6 7" key="1">
    <citation type="journal article" date="2014" name="Nature">
        <title>An environmental bacterial taxon with a large and distinct metabolic repertoire.</title>
        <authorList>
            <person name="Wilson M.C."/>
            <person name="Mori T."/>
            <person name="Ruckert C."/>
            <person name="Uria A.R."/>
            <person name="Helf M.J."/>
            <person name="Takada K."/>
            <person name="Gernert C."/>
            <person name="Steffens U.A."/>
            <person name="Heycke N."/>
            <person name="Schmitt S."/>
            <person name="Rinke C."/>
            <person name="Helfrich E.J."/>
            <person name="Brachmann A.O."/>
            <person name="Gurgui C."/>
            <person name="Wakimoto T."/>
            <person name="Kracht M."/>
            <person name="Crusemann M."/>
            <person name="Hentschel U."/>
            <person name="Abe I."/>
            <person name="Matsunaga S."/>
            <person name="Kalinowski J."/>
            <person name="Takeyama H."/>
            <person name="Piel J."/>
        </authorList>
    </citation>
    <scope>NUCLEOTIDE SEQUENCE [LARGE SCALE GENOMIC DNA]</scope>
    <source>
        <strain evidence="7">TSY2</strain>
    </source>
</reference>
<protein>
    <recommendedName>
        <fullName evidence="8">Multicopper oxidase</fullName>
    </recommendedName>
</protein>
<evidence type="ECO:0000313" key="7">
    <source>
        <dbReference type="Proteomes" id="UP000019140"/>
    </source>
</evidence>
<dbReference type="AlphaFoldDB" id="W4M2Q9"/>
<dbReference type="GO" id="GO:0016491">
    <property type="term" value="F:oxidoreductase activity"/>
    <property type="evidence" value="ECO:0007669"/>
    <property type="project" value="UniProtKB-KW"/>
</dbReference>
<evidence type="ECO:0000256" key="1">
    <source>
        <dbReference type="ARBA" id="ARBA00022723"/>
    </source>
</evidence>
<evidence type="ECO:0000256" key="3">
    <source>
        <dbReference type="SAM" id="SignalP"/>
    </source>
</evidence>
<dbReference type="InterPro" id="IPR045087">
    <property type="entry name" value="Cu-oxidase_fam"/>
</dbReference>